<reference evidence="2 3" key="1">
    <citation type="submission" date="2014-09" db="EMBL/GenBank/DDBJ databases">
        <authorList>
            <person name="Urmite Genomes Urmite Genomes"/>
        </authorList>
    </citation>
    <scope>NUCLEOTIDE SEQUENCE [LARGE SCALE GENOMIC DNA]</scope>
    <source>
        <strain evidence="2 3">ES2</strain>
    </source>
</reference>
<dbReference type="OrthoDB" id="9815041at2"/>
<proteinExistence type="predicted"/>
<evidence type="ECO:0000313" key="3">
    <source>
        <dbReference type="Proteomes" id="UP000043699"/>
    </source>
</evidence>
<evidence type="ECO:0000313" key="2">
    <source>
        <dbReference type="EMBL" id="CEG24127.1"/>
    </source>
</evidence>
<dbReference type="AlphaFoldDB" id="A0A098EQP7"/>
<dbReference type="CDD" id="cd04301">
    <property type="entry name" value="NAT_SF"/>
    <property type="match status" value="1"/>
</dbReference>
<dbReference type="Pfam" id="PF00583">
    <property type="entry name" value="Acetyltransf_1"/>
    <property type="match status" value="1"/>
</dbReference>
<dbReference type="GO" id="GO:0016747">
    <property type="term" value="F:acyltransferase activity, transferring groups other than amino-acyl groups"/>
    <property type="evidence" value="ECO:0007669"/>
    <property type="project" value="InterPro"/>
</dbReference>
<dbReference type="RefSeq" id="WP_052653392.1">
    <property type="nucleotide sequence ID" value="NZ_CCXS01000001.1"/>
</dbReference>
<evidence type="ECO:0000259" key="1">
    <source>
        <dbReference type="PROSITE" id="PS51186"/>
    </source>
</evidence>
<feature type="domain" description="N-acetyltransferase" evidence="1">
    <location>
        <begin position="14"/>
        <end position="157"/>
    </location>
</feature>
<dbReference type="InterPro" id="IPR016181">
    <property type="entry name" value="Acyl_CoA_acyltransferase"/>
</dbReference>
<keyword evidence="3" id="KW-1185">Reference proteome</keyword>
<dbReference type="EMBL" id="CCXS01000001">
    <property type="protein sequence ID" value="CEG24127.1"/>
    <property type="molecule type" value="Genomic_DNA"/>
</dbReference>
<protein>
    <submittedName>
        <fullName evidence="2">Acetyltransferase (GNAT) family protein</fullName>
    </submittedName>
</protein>
<name>A0A098EQP7_9BACL</name>
<dbReference type="Gene3D" id="3.40.630.30">
    <property type="match status" value="1"/>
</dbReference>
<dbReference type="PROSITE" id="PS51186">
    <property type="entry name" value="GNAT"/>
    <property type="match status" value="1"/>
</dbReference>
<keyword evidence="2" id="KW-0808">Transferase</keyword>
<accession>A0A098EQP7</accession>
<dbReference type="InterPro" id="IPR000182">
    <property type="entry name" value="GNAT_dom"/>
</dbReference>
<dbReference type="Proteomes" id="UP000043699">
    <property type="component" value="Unassembled WGS sequence"/>
</dbReference>
<organism evidence="2 3">
    <name type="scientific">Planococcus massiliensis</name>
    <dbReference type="NCBI Taxonomy" id="1499687"/>
    <lineage>
        <taxon>Bacteria</taxon>
        <taxon>Bacillati</taxon>
        <taxon>Bacillota</taxon>
        <taxon>Bacilli</taxon>
        <taxon>Bacillales</taxon>
        <taxon>Caryophanaceae</taxon>
        <taxon>Planococcus</taxon>
    </lineage>
</organism>
<gene>
    <name evidence="2" type="ORF">BN1080_03147</name>
</gene>
<dbReference type="STRING" id="1499687.BN1080_03147"/>
<sequence>MTNNLKQITDLKSVDVSKLVEESEAEGYRFLRRLVSQYEDGTNTFNQEGEVLYGVWDHHDHLVAIGGLNRDPYSPKESVGRLRRFYISPSARRQGIGTELLKEIINYGRGHFKEIVVRTDSSMADAFYRANGFSADLGLPEATHGITLDQEASKAAQ</sequence>
<dbReference type="SUPFAM" id="SSF55729">
    <property type="entry name" value="Acyl-CoA N-acyltransferases (Nat)"/>
    <property type="match status" value="1"/>
</dbReference>